<dbReference type="RefSeq" id="XP_034009603.1">
    <property type="nucleotide sequence ID" value="XM_034158541.1"/>
</dbReference>
<dbReference type="PANTHER" id="PTHR37811:SF2">
    <property type="entry name" value="ABM DOMAIN-CONTAINING PROTEIN"/>
    <property type="match status" value="1"/>
</dbReference>
<dbReference type="EMBL" id="SWFT01000162">
    <property type="protein sequence ID" value="KAA8896807.1"/>
    <property type="molecule type" value="Genomic_DNA"/>
</dbReference>
<dbReference type="OrthoDB" id="10263341at2759"/>
<name>A0A642UJU3_DIURU</name>
<dbReference type="Gene3D" id="3.30.70.100">
    <property type="match status" value="1"/>
</dbReference>
<proteinExistence type="predicted"/>
<sequence length="110" mass="12604">MTHPTVKPPYYSVIFTSIRTSGNDDEYHAMATQMVQLAHTMPGFLGVDSARDSKLGITVSYWKDEASIAHWKQQADHLQAQKYGKSKFYEHYTVTVARVERAYQFTAKNQ</sequence>
<evidence type="ECO:0000259" key="1">
    <source>
        <dbReference type="Pfam" id="PF03992"/>
    </source>
</evidence>
<dbReference type="InterPro" id="IPR011008">
    <property type="entry name" value="Dimeric_a/b-barrel"/>
</dbReference>
<dbReference type="InterPro" id="IPR007138">
    <property type="entry name" value="ABM_dom"/>
</dbReference>
<keyword evidence="3" id="KW-1185">Reference proteome</keyword>
<dbReference type="SUPFAM" id="SSF54909">
    <property type="entry name" value="Dimeric alpha+beta barrel"/>
    <property type="match status" value="1"/>
</dbReference>
<evidence type="ECO:0000313" key="3">
    <source>
        <dbReference type="Proteomes" id="UP000449547"/>
    </source>
</evidence>
<feature type="domain" description="ABM" evidence="1">
    <location>
        <begin position="20"/>
        <end position="82"/>
    </location>
</feature>
<organism evidence="2 3">
    <name type="scientific">Diutina rugosa</name>
    <name type="common">Yeast</name>
    <name type="synonym">Candida rugosa</name>
    <dbReference type="NCBI Taxonomy" id="5481"/>
    <lineage>
        <taxon>Eukaryota</taxon>
        <taxon>Fungi</taxon>
        <taxon>Dikarya</taxon>
        <taxon>Ascomycota</taxon>
        <taxon>Saccharomycotina</taxon>
        <taxon>Pichiomycetes</taxon>
        <taxon>Debaryomycetaceae</taxon>
        <taxon>Diutina</taxon>
    </lineage>
</organism>
<dbReference type="InterPro" id="IPR052936">
    <property type="entry name" value="Jasmonate_Hydroxylase-like"/>
</dbReference>
<dbReference type="GeneID" id="54784198"/>
<dbReference type="Proteomes" id="UP000449547">
    <property type="component" value="Unassembled WGS sequence"/>
</dbReference>
<dbReference type="PANTHER" id="PTHR37811">
    <property type="entry name" value="BLL5343 PROTEIN"/>
    <property type="match status" value="1"/>
</dbReference>
<gene>
    <name evidence="2" type="ORF">DIURU_005547</name>
</gene>
<evidence type="ECO:0000313" key="2">
    <source>
        <dbReference type="EMBL" id="KAA8896807.1"/>
    </source>
</evidence>
<dbReference type="VEuPathDB" id="FungiDB:DIURU_005547"/>
<reference evidence="2 3" key="1">
    <citation type="submission" date="2019-07" db="EMBL/GenBank/DDBJ databases">
        <title>Genome assembly of two rare yeast pathogens: Diutina rugosa and Trichomonascus ciferrii.</title>
        <authorList>
            <person name="Mixao V."/>
            <person name="Saus E."/>
            <person name="Hansen A."/>
            <person name="Lass-Flor C."/>
            <person name="Gabaldon T."/>
        </authorList>
    </citation>
    <scope>NUCLEOTIDE SEQUENCE [LARGE SCALE GENOMIC DNA]</scope>
    <source>
        <strain evidence="2 3">CBS 613</strain>
    </source>
</reference>
<accession>A0A642UJU3</accession>
<protein>
    <recommendedName>
        <fullName evidence="1">ABM domain-containing protein</fullName>
    </recommendedName>
</protein>
<dbReference type="AlphaFoldDB" id="A0A642UJU3"/>
<dbReference type="Pfam" id="PF03992">
    <property type="entry name" value="ABM"/>
    <property type="match status" value="1"/>
</dbReference>
<comment type="caution">
    <text evidence="2">The sequence shown here is derived from an EMBL/GenBank/DDBJ whole genome shotgun (WGS) entry which is preliminary data.</text>
</comment>
<dbReference type="OMA" id="TPEPPYY"/>